<organism evidence="3 4">
    <name type="scientific">Achromobacter marplatensis</name>
    <dbReference type="NCBI Taxonomy" id="470868"/>
    <lineage>
        <taxon>Bacteria</taxon>
        <taxon>Pseudomonadati</taxon>
        <taxon>Pseudomonadota</taxon>
        <taxon>Betaproteobacteria</taxon>
        <taxon>Burkholderiales</taxon>
        <taxon>Alcaligenaceae</taxon>
        <taxon>Achromobacter</taxon>
    </lineage>
</organism>
<name>A0ABX9G9U2_9BURK</name>
<accession>A0ABX9G9U2</accession>
<dbReference type="Proteomes" id="UP000252124">
    <property type="component" value="Unassembled WGS sequence"/>
</dbReference>
<feature type="chain" id="PRO_5046484916" evidence="2">
    <location>
        <begin position="32"/>
        <end position="280"/>
    </location>
</feature>
<protein>
    <submittedName>
        <fullName evidence="3">Uncharacterized protein</fullName>
    </submittedName>
</protein>
<gene>
    <name evidence="3" type="ORF">DFP87_105177</name>
</gene>
<proteinExistence type="predicted"/>
<feature type="signal peptide" evidence="2">
    <location>
        <begin position="1"/>
        <end position="31"/>
    </location>
</feature>
<evidence type="ECO:0000256" key="2">
    <source>
        <dbReference type="SAM" id="SignalP"/>
    </source>
</evidence>
<keyword evidence="4" id="KW-1185">Reference proteome</keyword>
<dbReference type="EMBL" id="QNRM01000005">
    <property type="protein sequence ID" value="RBP19100.1"/>
    <property type="molecule type" value="Genomic_DNA"/>
</dbReference>
<sequence>MRRISTAITETTMKKVFALLISAALPVAALAQPDTEPLKLNPDNKLFCNAQTDWCVGIKTDGSFETNGPFATSRTLRSDRAFWDLPDIPDFSKFTVWPQLIRLSEDRALVGVVGPAEPDYKLETQFSGGSFIRQDLYLFEVTLGEPSASNLVFIMPSSTEATIRACFNEADQRKRDGHCIDAYQFKAALKALPGTKTASGAEYPDLQVTTQATRAPATASRYADSSAKPAPTKAEVAPAADKQCSYTVTYKWKSDGSVYAPTSPLPDCAEFLQASPKAKP</sequence>
<evidence type="ECO:0000256" key="1">
    <source>
        <dbReference type="SAM" id="MobiDB-lite"/>
    </source>
</evidence>
<comment type="caution">
    <text evidence="3">The sequence shown here is derived from an EMBL/GenBank/DDBJ whole genome shotgun (WGS) entry which is preliminary data.</text>
</comment>
<evidence type="ECO:0000313" key="4">
    <source>
        <dbReference type="Proteomes" id="UP000252124"/>
    </source>
</evidence>
<evidence type="ECO:0000313" key="3">
    <source>
        <dbReference type="EMBL" id="RBP19100.1"/>
    </source>
</evidence>
<keyword evidence="2" id="KW-0732">Signal</keyword>
<reference evidence="3 4" key="1">
    <citation type="submission" date="2018-06" db="EMBL/GenBank/DDBJ databases">
        <title>Genomic Encyclopedia of Type Strains, Phase III (KMG-III): the genomes of soil and plant-associated and newly described type strains.</title>
        <authorList>
            <person name="Whitman W."/>
        </authorList>
    </citation>
    <scope>NUCLEOTIDE SEQUENCE [LARGE SCALE GENOMIC DNA]</scope>
    <source>
        <strain evidence="3 4">CECT 7342</strain>
    </source>
</reference>
<feature type="region of interest" description="Disordered" evidence="1">
    <location>
        <begin position="212"/>
        <end position="234"/>
    </location>
</feature>